<evidence type="ECO:0000313" key="3">
    <source>
        <dbReference type="Proteomes" id="UP001500067"/>
    </source>
</evidence>
<comment type="caution">
    <text evidence="2">The sequence shown here is derived from an EMBL/GenBank/DDBJ whole genome shotgun (WGS) entry which is preliminary data.</text>
</comment>
<protein>
    <submittedName>
        <fullName evidence="2">DUF262 domain-containing protein</fullName>
    </submittedName>
</protein>
<evidence type="ECO:0000259" key="1">
    <source>
        <dbReference type="Pfam" id="PF03235"/>
    </source>
</evidence>
<keyword evidence="3" id="KW-1185">Reference proteome</keyword>
<sequence length="397" mass="45629">MKANYSEEEKIGQENEDDLKGLDKTKISDAVLWGTDWTTETIISQLKKGNIELSPNFQRRDAWGTDRKSRFIESAILGLPIPPLILAERKDKRGSYIVIDGKQRLLSIRQFCVTDENDDFSPLKLTGLKILDDLNGKKYTDLLAQFDFSKYTSSFDNQPIRTVIIRNWPSQNFLYAVFLRLNTGSLPLSPQELRQALIPGSFTSFADNFSAQTDQIKNALRIKKPDYRMRDVELVVRYYAFKNYIESYTGNLKDFLDTTCDLLNKEYDKDSSGILTQAEELKNAIDATFKIFGDDAFNKYSENEFTGVFNRPVFDIMSYYFSIPEIREEAIQKKDEVVAHFKNLCSNDIEFLKSLESSTKNIEPTAKRYSEWGNGLKSILNKEIKVPQKTDSGIKLI</sequence>
<dbReference type="Pfam" id="PF03235">
    <property type="entry name" value="GmrSD_N"/>
    <property type="match status" value="1"/>
</dbReference>
<dbReference type="PANTHER" id="PTHR39639:SF1">
    <property type="entry name" value="DUF262 DOMAIN-CONTAINING PROTEIN"/>
    <property type="match status" value="1"/>
</dbReference>
<feature type="domain" description="GmrSD restriction endonucleases N-terminal" evidence="1">
    <location>
        <begin position="44"/>
        <end position="198"/>
    </location>
</feature>
<dbReference type="RefSeq" id="WP_345081797.1">
    <property type="nucleotide sequence ID" value="NZ_BAABFA010000010.1"/>
</dbReference>
<dbReference type="Proteomes" id="UP001500067">
    <property type="component" value="Unassembled WGS sequence"/>
</dbReference>
<dbReference type="PANTHER" id="PTHR39639">
    <property type="entry name" value="CHROMOSOME 16, WHOLE GENOME SHOTGUN SEQUENCE"/>
    <property type="match status" value="1"/>
</dbReference>
<name>A0ABP8NFJ7_9BACT</name>
<dbReference type="InterPro" id="IPR004919">
    <property type="entry name" value="GmrSD_N"/>
</dbReference>
<accession>A0ABP8NFJ7</accession>
<evidence type="ECO:0000313" key="2">
    <source>
        <dbReference type="EMBL" id="GAA4465498.1"/>
    </source>
</evidence>
<proteinExistence type="predicted"/>
<dbReference type="EMBL" id="BAABFA010000010">
    <property type="protein sequence ID" value="GAA4465498.1"/>
    <property type="molecule type" value="Genomic_DNA"/>
</dbReference>
<organism evidence="2 3">
    <name type="scientific">Nemorincola caseinilytica</name>
    <dbReference type="NCBI Taxonomy" id="2054315"/>
    <lineage>
        <taxon>Bacteria</taxon>
        <taxon>Pseudomonadati</taxon>
        <taxon>Bacteroidota</taxon>
        <taxon>Chitinophagia</taxon>
        <taxon>Chitinophagales</taxon>
        <taxon>Chitinophagaceae</taxon>
        <taxon>Nemorincola</taxon>
    </lineage>
</organism>
<gene>
    <name evidence="2" type="ORF">GCM10023093_17810</name>
</gene>
<reference evidence="3" key="1">
    <citation type="journal article" date="2019" name="Int. J. Syst. Evol. Microbiol.">
        <title>The Global Catalogue of Microorganisms (GCM) 10K type strain sequencing project: providing services to taxonomists for standard genome sequencing and annotation.</title>
        <authorList>
            <consortium name="The Broad Institute Genomics Platform"/>
            <consortium name="The Broad Institute Genome Sequencing Center for Infectious Disease"/>
            <person name="Wu L."/>
            <person name="Ma J."/>
        </authorList>
    </citation>
    <scope>NUCLEOTIDE SEQUENCE [LARGE SCALE GENOMIC DNA]</scope>
    <source>
        <strain evidence="3">JCM 32105</strain>
    </source>
</reference>